<keyword evidence="4" id="KW-0788">Thiol protease</keyword>
<keyword evidence="8" id="KW-1185">Reference proteome</keyword>
<dbReference type="CDD" id="cd16332">
    <property type="entry name" value="Prp-like"/>
    <property type="match status" value="1"/>
</dbReference>
<accession>A0A1G9B1W9</accession>
<dbReference type="STRING" id="426701.SAMN04488098_102419"/>
<dbReference type="GO" id="GO:0008234">
    <property type="term" value="F:cysteine-type peptidase activity"/>
    <property type="evidence" value="ECO:0007669"/>
    <property type="project" value="UniProtKB-KW"/>
</dbReference>
<dbReference type="SUPFAM" id="SSF118010">
    <property type="entry name" value="TM1457-like"/>
    <property type="match status" value="1"/>
</dbReference>
<gene>
    <name evidence="7" type="ORF">SAMN04488098_102419</name>
</gene>
<evidence type="ECO:0000256" key="3">
    <source>
        <dbReference type="ARBA" id="ARBA00022801"/>
    </source>
</evidence>
<comment type="similarity">
    <text evidence="5">Belongs to the Prp family.</text>
</comment>
<name>A0A1G9B1W9_9LACT</name>
<dbReference type="PANTHER" id="PTHR39178:SF1">
    <property type="entry name" value="RIBOSOMAL-PROCESSING CYSTEINE PROTEASE PRP"/>
    <property type="match status" value="1"/>
</dbReference>
<evidence type="ECO:0000313" key="8">
    <source>
        <dbReference type="Proteomes" id="UP000199433"/>
    </source>
</evidence>
<dbReference type="Pfam" id="PF04327">
    <property type="entry name" value="Peptidase_Prp"/>
    <property type="match status" value="1"/>
</dbReference>
<dbReference type="Proteomes" id="UP000199433">
    <property type="component" value="Unassembled WGS sequence"/>
</dbReference>
<reference evidence="8" key="1">
    <citation type="submission" date="2016-10" db="EMBL/GenBank/DDBJ databases">
        <authorList>
            <person name="Varghese N."/>
            <person name="Submissions S."/>
        </authorList>
    </citation>
    <scope>NUCLEOTIDE SEQUENCE [LARGE SCALE GENOMIC DNA]</scope>
    <source>
        <strain evidence="8">DSM 19181</strain>
    </source>
</reference>
<evidence type="ECO:0000256" key="6">
    <source>
        <dbReference type="ARBA" id="ARBA00044538"/>
    </source>
</evidence>
<organism evidence="7 8">
    <name type="scientific">Alkalibacterium thalassium</name>
    <dbReference type="NCBI Taxonomy" id="426701"/>
    <lineage>
        <taxon>Bacteria</taxon>
        <taxon>Bacillati</taxon>
        <taxon>Bacillota</taxon>
        <taxon>Bacilli</taxon>
        <taxon>Lactobacillales</taxon>
        <taxon>Carnobacteriaceae</taxon>
        <taxon>Alkalibacterium</taxon>
    </lineage>
</organism>
<sequence length="113" mass="12277">MINILFQFENEHISSVEVTGHADSGPYGQDIVCAAVSALSIGTVNSLIEIGKISPDIVSADEQGGYLKFSLPKGLSQKQMETAQILMNSLHLSLKNTEEEYGDYMTVHSSDNK</sequence>
<dbReference type="OrthoDB" id="48998at2"/>
<dbReference type="RefSeq" id="WP_091267017.1">
    <property type="nucleotide sequence ID" value="NZ_FNFK01000024.1"/>
</dbReference>
<dbReference type="Gene3D" id="3.30.70.1490">
    <property type="entry name" value="Cysteine protease Prp"/>
    <property type="match status" value="1"/>
</dbReference>
<evidence type="ECO:0000313" key="7">
    <source>
        <dbReference type="EMBL" id="SDK33581.1"/>
    </source>
</evidence>
<dbReference type="InterPro" id="IPR036764">
    <property type="entry name" value="Peptidase_Prp_sf"/>
</dbReference>
<dbReference type="EMBL" id="FNFK01000024">
    <property type="protein sequence ID" value="SDK33581.1"/>
    <property type="molecule type" value="Genomic_DNA"/>
</dbReference>
<keyword evidence="3" id="KW-0378">Hydrolase</keyword>
<evidence type="ECO:0000256" key="1">
    <source>
        <dbReference type="ARBA" id="ARBA00022517"/>
    </source>
</evidence>
<dbReference type="GO" id="GO:0006508">
    <property type="term" value="P:proteolysis"/>
    <property type="evidence" value="ECO:0007669"/>
    <property type="project" value="UniProtKB-KW"/>
</dbReference>
<keyword evidence="2" id="KW-0645">Protease</keyword>
<dbReference type="PANTHER" id="PTHR39178">
    <property type="entry name" value="HYPOTHETICAL RIBOSOME-ASSOCIATED PROTEIN"/>
    <property type="match status" value="1"/>
</dbReference>
<proteinExistence type="inferred from homology"/>
<evidence type="ECO:0000256" key="4">
    <source>
        <dbReference type="ARBA" id="ARBA00022807"/>
    </source>
</evidence>
<dbReference type="InterPro" id="IPR007422">
    <property type="entry name" value="Peptidase_Prp"/>
</dbReference>
<keyword evidence="1" id="KW-0690">Ribosome biogenesis</keyword>
<protein>
    <recommendedName>
        <fullName evidence="6">Ribosomal processing cysteine protease Prp</fullName>
    </recommendedName>
</protein>
<dbReference type="AlphaFoldDB" id="A0A1G9B1W9"/>
<evidence type="ECO:0000256" key="2">
    <source>
        <dbReference type="ARBA" id="ARBA00022670"/>
    </source>
</evidence>
<evidence type="ECO:0000256" key="5">
    <source>
        <dbReference type="ARBA" id="ARBA00044503"/>
    </source>
</evidence>
<dbReference type="GO" id="GO:0042254">
    <property type="term" value="P:ribosome biogenesis"/>
    <property type="evidence" value="ECO:0007669"/>
    <property type="project" value="UniProtKB-KW"/>
</dbReference>